<dbReference type="RefSeq" id="WP_011417745.1">
    <property type="nucleotide sequence ID" value="NC_007759.1"/>
</dbReference>
<evidence type="ECO:0000256" key="2">
    <source>
        <dbReference type="SAM" id="SignalP"/>
    </source>
</evidence>
<keyword evidence="4" id="KW-1185">Reference proteome</keyword>
<proteinExistence type="predicted"/>
<sequence length="111" mass="12072">MEDRIMKNNLRSKTRGVFLVFLILFLLKAGAASASLTGNSSSSSEPLKNPAYITQSHVASNLSDQGIFSSGDKTNSWIVLFSVLILIGLAEIKIADQIAYNSKKQYGSLLF</sequence>
<dbReference type="EMBL" id="CP000252">
    <property type="protein sequence ID" value="ABC77723.1"/>
    <property type="molecule type" value="Genomic_DNA"/>
</dbReference>
<evidence type="ECO:0000313" key="3">
    <source>
        <dbReference type="EMBL" id="ABC77723.1"/>
    </source>
</evidence>
<feature type="transmembrane region" description="Helical" evidence="1">
    <location>
        <begin position="77"/>
        <end position="95"/>
    </location>
</feature>
<organism evidence="3 4">
    <name type="scientific">Syntrophus aciditrophicus (strain SB)</name>
    <dbReference type="NCBI Taxonomy" id="56780"/>
    <lineage>
        <taxon>Bacteria</taxon>
        <taxon>Pseudomonadati</taxon>
        <taxon>Thermodesulfobacteriota</taxon>
        <taxon>Syntrophia</taxon>
        <taxon>Syntrophales</taxon>
        <taxon>Syntrophaceae</taxon>
        <taxon>Syntrophus</taxon>
    </lineage>
</organism>
<keyword evidence="2" id="KW-0732">Signal</keyword>
<keyword evidence="1" id="KW-1133">Transmembrane helix</keyword>
<keyword evidence="1" id="KW-0812">Transmembrane</keyword>
<protein>
    <submittedName>
        <fullName evidence="3">Hypothetical membrane protein</fullName>
    </submittedName>
</protein>
<dbReference type="KEGG" id="sat:SYN_01089"/>
<dbReference type="STRING" id="56780.SYN_01089"/>
<gene>
    <name evidence="3" type="ORF">SYN_01089</name>
</gene>
<reference evidence="3 4" key="1">
    <citation type="journal article" date="2007" name="Proc. Natl. Acad. Sci. U.S.A.">
        <title>The genome of Syntrophus aciditrophicus: life at the thermodynamic limit of microbial growth.</title>
        <authorList>
            <person name="McInerney M.J."/>
            <person name="Rohlin L."/>
            <person name="Mouttaki H."/>
            <person name="Kim U."/>
            <person name="Krupp R.S."/>
            <person name="Rios-Hernandez L."/>
            <person name="Sieber J."/>
            <person name="Struchtemeyer C.G."/>
            <person name="Bhattacharyya A."/>
            <person name="Campbell J.W."/>
            <person name="Gunsalus R.P."/>
        </authorList>
    </citation>
    <scope>NUCLEOTIDE SEQUENCE [LARGE SCALE GENOMIC DNA]</scope>
    <source>
        <strain evidence="3 4">SB</strain>
    </source>
</reference>
<evidence type="ECO:0000313" key="4">
    <source>
        <dbReference type="Proteomes" id="UP000001933"/>
    </source>
</evidence>
<feature type="chain" id="PRO_5004212302" evidence="2">
    <location>
        <begin position="35"/>
        <end position="111"/>
    </location>
</feature>
<dbReference type="Proteomes" id="UP000001933">
    <property type="component" value="Chromosome"/>
</dbReference>
<accession>Q2LUG4</accession>
<name>Q2LUG4_SYNAS</name>
<dbReference type="AlphaFoldDB" id="Q2LUG4"/>
<feature type="signal peptide" evidence="2">
    <location>
        <begin position="1"/>
        <end position="34"/>
    </location>
</feature>
<evidence type="ECO:0000256" key="1">
    <source>
        <dbReference type="SAM" id="Phobius"/>
    </source>
</evidence>
<dbReference type="HOGENOM" id="CLU_2157105_0_0_7"/>
<dbReference type="InParanoid" id="Q2LUG4"/>
<keyword evidence="1" id="KW-0472">Membrane</keyword>